<dbReference type="EMBL" id="KM613043">
    <property type="protein sequence ID" value="AIU53945.1"/>
    <property type="molecule type" value="Genomic_DNA"/>
</dbReference>
<feature type="domain" description="YcaO" evidence="1">
    <location>
        <begin position="181"/>
        <end position="563"/>
    </location>
</feature>
<evidence type="ECO:0000313" key="2">
    <source>
        <dbReference type="EMBL" id="AIU53945.1"/>
    </source>
</evidence>
<proteinExistence type="predicted"/>
<sequence>MEIFESPEFNIIRYLSNSYIFKSTSKEPDFLNSIKERILLNTNDIIYKKNIPERNISFLSRIENSIGNFICNQISEYDYIIYIYNHKTNKIKKVNYFISPHYYKKLPNDTTNCFNIIINELKNSKSHNFRSRNIDSIYNQLDKYFLDKNLGICNMLLDNYDGPFPISVAMLPLDNGKEEPGVGRTRKIQRSRAVALLEAYERYSGLEPRGKKTINHTEDLKSKKVNMNSLILHNNPFLISHGIKNSNFTYNDLLDNEISWVKCLNLNTFQTLLIPEQYAYYGINISNHKEKAINIAYEISNGCSVGNNYLEVVYYGLMEVIERDSFLCSWYFNTPKDKISLKNASTSIKNLIQQFTSYYNDYKLELFYLYNEFNIPVVLATVTLKESSTKKMNFMCAAAADINIEDAIEKSIHEIGGILFGLNKKFIDRYHELEAIRKNNLDVKTMEDHTLVYGLPEHRTYIQQKMNYENIYDYDKELTPKIFYKEVQKLIKKISTTKDILLVDQTPLISKKIDLKVGKIIVPGLLPMTFGKYNIRVSENRYHELCHFYSKDLIIDLNPHPFP</sequence>
<dbReference type="SMR" id="A0A097PT71"/>
<dbReference type="PANTHER" id="PTHR37809:SF1">
    <property type="entry name" value="RIBOSOMAL PROTEIN S12 METHYLTHIOTRANSFERASE ACCESSORY FACTOR YCAO"/>
    <property type="match status" value="1"/>
</dbReference>
<dbReference type="Gene3D" id="3.30.160.660">
    <property type="match status" value="1"/>
</dbReference>
<reference evidence="2" key="1">
    <citation type="journal article" date="2014" name="J. Bacteriol.">
        <title>Characterization of a novel plasmid-borne thiopeptide gene cluster in Staphylococcus epidermidis strain 115.</title>
        <authorList>
            <person name="Bennallack P.R."/>
            <person name="Burt S.R."/>
            <person name="Heder M.J."/>
            <person name="Robison R.A."/>
            <person name="Griffitts J.S."/>
        </authorList>
    </citation>
    <scope>NUCLEOTIDE SEQUENCE</scope>
    <source>
        <strain evidence="2">115</strain>
        <plasmid evidence="2">pBac115</plasmid>
    </source>
</reference>
<dbReference type="PANTHER" id="PTHR37809">
    <property type="entry name" value="RIBOSOMAL PROTEIN S12 METHYLTHIOTRANSFERASE ACCESSORY FACTOR YCAO"/>
    <property type="match status" value="1"/>
</dbReference>
<dbReference type="InterPro" id="IPR003776">
    <property type="entry name" value="YcaO-like_dom"/>
</dbReference>
<dbReference type="Gene3D" id="3.30.1330.230">
    <property type="match status" value="1"/>
</dbReference>
<protein>
    <submittedName>
        <fullName evidence="2">TclJ</fullName>
    </submittedName>
</protein>
<dbReference type="RefSeq" id="WP_172686359.1">
    <property type="nucleotide sequence ID" value="NZ_KM613043.1"/>
</dbReference>
<organism evidence="2">
    <name type="scientific">Macrococcoides caseolyticum</name>
    <dbReference type="NCBI Taxonomy" id="69966"/>
    <lineage>
        <taxon>Bacteria</taxon>
        <taxon>Bacillati</taxon>
        <taxon>Bacillota</taxon>
        <taxon>Bacilli</taxon>
        <taxon>Bacillales</taxon>
        <taxon>Staphylococcaceae</taxon>
        <taxon>Macrococcoides</taxon>
    </lineage>
</organism>
<dbReference type="PROSITE" id="PS51664">
    <property type="entry name" value="YCAO"/>
    <property type="match status" value="1"/>
</dbReference>
<name>A0A097PT71_9STAP</name>
<keyword evidence="2" id="KW-0614">Plasmid</keyword>
<dbReference type="Pfam" id="PF02624">
    <property type="entry name" value="YcaO"/>
    <property type="match status" value="1"/>
</dbReference>
<dbReference type="AlphaFoldDB" id="A0A097PT71"/>
<accession>A0A097PT71</accession>
<geneLocation type="plasmid" evidence="2">
    <name>pBac115</name>
</geneLocation>
<gene>
    <name evidence="2" type="primary">tclJ</name>
</gene>
<evidence type="ECO:0000259" key="1">
    <source>
        <dbReference type="PROSITE" id="PS51664"/>
    </source>
</evidence>
<dbReference type="Gene3D" id="3.30.40.250">
    <property type="match status" value="1"/>
</dbReference>